<evidence type="ECO:0000313" key="13">
    <source>
        <dbReference type="EMBL" id="RZF66427.1"/>
    </source>
</evidence>
<comment type="cofactor">
    <cofactor evidence="11">
        <name>Zn(2+)</name>
        <dbReference type="ChEBI" id="CHEBI:29105"/>
    </cofactor>
    <text evidence="11">Binds 1 zinc ion per subunit.</text>
</comment>
<dbReference type="EMBL" id="SGIS01000001">
    <property type="protein sequence ID" value="RZF66427.1"/>
    <property type="molecule type" value="Genomic_DNA"/>
</dbReference>
<name>A0A4Q6Y9E3_9SPHN</name>
<keyword evidence="14" id="KW-1185">Reference proteome</keyword>
<dbReference type="GO" id="GO:0004636">
    <property type="term" value="F:phosphoribosyl-ATP diphosphatase activity"/>
    <property type="evidence" value="ECO:0007669"/>
    <property type="project" value="UniProtKB-EC"/>
</dbReference>
<evidence type="ECO:0000259" key="12">
    <source>
        <dbReference type="Pfam" id="PF01502"/>
    </source>
</evidence>
<feature type="binding site" evidence="11">
    <location>
        <position position="106"/>
    </location>
    <ligand>
        <name>Zn(2+)</name>
        <dbReference type="ChEBI" id="CHEBI:29105"/>
        <note>ligand shared between dimeric partners</note>
    </ligand>
</feature>
<comment type="pathway">
    <text evidence="3 11">Amino-acid biosynthesis; L-histidine biosynthesis; L-histidine from 5-phospho-alpha-D-ribose 1-diphosphate: step 3/9.</text>
</comment>
<dbReference type="PANTHER" id="PTHR42945:SF1">
    <property type="entry name" value="HISTIDINE BIOSYNTHESIS BIFUNCTIONAL PROTEIN HIS7"/>
    <property type="match status" value="1"/>
</dbReference>
<keyword evidence="7 11" id="KW-0963">Cytoplasm</keyword>
<dbReference type="SUPFAM" id="SSF141734">
    <property type="entry name" value="HisI-like"/>
    <property type="match status" value="1"/>
</dbReference>
<dbReference type="Gene3D" id="4.10.80.70">
    <property type="match status" value="1"/>
</dbReference>
<comment type="subunit">
    <text evidence="11">Homodimer.</text>
</comment>
<feature type="binding site" evidence="11">
    <location>
        <position position="82"/>
    </location>
    <ligand>
        <name>Mg(2+)</name>
        <dbReference type="ChEBI" id="CHEBI:18420"/>
    </ligand>
</feature>
<comment type="cofactor">
    <cofactor evidence="11">
        <name>Mg(2+)</name>
        <dbReference type="ChEBI" id="CHEBI:18420"/>
    </cofactor>
    <text evidence="11">Binds 1 Mg(2+) ion per subunit.</text>
</comment>
<comment type="function">
    <text evidence="11">Catalyzes the hydrolysis of the adenine ring of phosphoribosyl-AMP.</text>
</comment>
<keyword evidence="8 11" id="KW-0028">Amino-acid biosynthesis</keyword>
<evidence type="ECO:0000256" key="4">
    <source>
        <dbReference type="ARBA" id="ARBA00005204"/>
    </source>
</evidence>
<dbReference type="Proteomes" id="UP000292085">
    <property type="component" value="Unassembled WGS sequence"/>
</dbReference>
<evidence type="ECO:0000256" key="5">
    <source>
        <dbReference type="ARBA" id="ARBA00007731"/>
    </source>
</evidence>
<dbReference type="InterPro" id="IPR038019">
    <property type="entry name" value="PRib_AMP_CycHydrolase_sf"/>
</dbReference>
<keyword evidence="11" id="KW-0479">Metal-binding</keyword>
<dbReference type="InterPro" id="IPR002496">
    <property type="entry name" value="PRib_AMP_CycHydrolase_dom"/>
</dbReference>
<dbReference type="EC" id="3.5.4.19" evidence="11"/>
<evidence type="ECO:0000256" key="3">
    <source>
        <dbReference type="ARBA" id="ARBA00005169"/>
    </source>
</evidence>
<dbReference type="GO" id="GO:0008270">
    <property type="term" value="F:zinc ion binding"/>
    <property type="evidence" value="ECO:0007669"/>
    <property type="project" value="UniProtKB-UniRule"/>
</dbReference>
<dbReference type="GO" id="GO:0000105">
    <property type="term" value="P:L-histidine biosynthetic process"/>
    <property type="evidence" value="ECO:0007669"/>
    <property type="project" value="UniProtKB-UniRule"/>
</dbReference>
<comment type="catalytic activity">
    <reaction evidence="1 11">
        <text>1-(5-phospho-beta-D-ribosyl)-5'-AMP + H2O = 1-(5-phospho-beta-D-ribosyl)-5-[(5-phospho-beta-D-ribosylamino)methylideneamino]imidazole-4-carboxamide</text>
        <dbReference type="Rhea" id="RHEA:20049"/>
        <dbReference type="ChEBI" id="CHEBI:15377"/>
        <dbReference type="ChEBI" id="CHEBI:58435"/>
        <dbReference type="ChEBI" id="CHEBI:59457"/>
        <dbReference type="EC" id="3.5.4.19"/>
    </reaction>
</comment>
<evidence type="ECO:0000256" key="8">
    <source>
        <dbReference type="ARBA" id="ARBA00022605"/>
    </source>
</evidence>
<gene>
    <name evidence="11 13" type="primary">hisI</name>
    <name evidence="13" type="ORF">EWE75_00770</name>
</gene>
<keyword evidence="11" id="KW-0460">Magnesium</keyword>
<evidence type="ECO:0000256" key="2">
    <source>
        <dbReference type="ARBA" id="ARBA00001460"/>
    </source>
</evidence>
<evidence type="ECO:0000313" key="14">
    <source>
        <dbReference type="Proteomes" id="UP000292085"/>
    </source>
</evidence>
<dbReference type="GO" id="GO:0005737">
    <property type="term" value="C:cytoplasm"/>
    <property type="evidence" value="ECO:0007669"/>
    <property type="project" value="UniProtKB-SubCell"/>
</dbReference>
<keyword evidence="9 11" id="KW-0378">Hydrolase</keyword>
<feature type="domain" description="Phosphoribosyl-AMP cyclohydrolase" evidence="12">
    <location>
        <begin position="35"/>
        <end position="108"/>
    </location>
</feature>
<comment type="similarity">
    <text evidence="11">Belongs to the PRA-CH family.</text>
</comment>
<dbReference type="PANTHER" id="PTHR42945">
    <property type="entry name" value="HISTIDINE BIOSYNTHESIS BIFUNCTIONAL PROTEIN"/>
    <property type="match status" value="1"/>
</dbReference>
<comment type="similarity">
    <text evidence="5">In the C-terminal section; belongs to the PRA-PH family.</text>
</comment>
<accession>A0A4Q6Y9E3</accession>
<keyword evidence="11" id="KW-0862">Zinc</keyword>
<dbReference type="RefSeq" id="WP_130154787.1">
    <property type="nucleotide sequence ID" value="NZ_SGIS01000001.1"/>
</dbReference>
<dbReference type="Pfam" id="PF01502">
    <property type="entry name" value="PRA-CH"/>
    <property type="match status" value="1"/>
</dbReference>
<evidence type="ECO:0000256" key="10">
    <source>
        <dbReference type="ARBA" id="ARBA00023102"/>
    </source>
</evidence>
<proteinExistence type="inferred from homology"/>
<dbReference type="OrthoDB" id="9795769at2"/>
<keyword evidence="10 11" id="KW-0368">Histidine biosynthesis</keyword>
<reference evidence="13 14" key="1">
    <citation type="submission" date="2019-02" db="EMBL/GenBank/DDBJ databases">
        <authorList>
            <person name="Li Y."/>
        </authorList>
    </citation>
    <scope>NUCLEOTIDE SEQUENCE [LARGE SCALE GENOMIC DNA]</scope>
    <source>
        <strain evidence="13 14">3-7</strain>
    </source>
</reference>
<dbReference type="NCBIfam" id="NF000768">
    <property type="entry name" value="PRK00051.1"/>
    <property type="match status" value="1"/>
</dbReference>
<comment type="catalytic activity">
    <reaction evidence="2">
        <text>1-(5-phospho-beta-D-ribosyl)-ATP + H2O = 1-(5-phospho-beta-D-ribosyl)-5'-AMP + diphosphate + H(+)</text>
        <dbReference type="Rhea" id="RHEA:22828"/>
        <dbReference type="ChEBI" id="CHEBI:15377"/>
        <dbReference type="ChEBI" id="CHEBI:15378"/>
        <dbReference type="ChEBI" id="CHEBI:33019"/>
        <dbReference type="ChEBI" id="CHEBI:59457"/>
        <dbReference type="ChEBI" id="CHEBI:73183"/>
        <dbReference type="EC" id="3.6.1.31"/>
    </reaction>
</comment>
<comment type="subcellular location">
    <subcellularLocation>
        <location evidence="11">Cytoplasm</location>
    </subcellularLocation>
</comment>
<protein>
    <recommendedName>
        <fullName evidence="11">Phosphoribosyl-AMP cyclohydrolase</fullName>
        <shortName evidence="11">PRA-CH</shortName>
        <ecNumber evidence="11">3.5.4.19</ecNumber>
    </recommendedName>
</protein>
<dbReference type="UniPathway" id="UPA00031">
    <property type="reaction ID" value="UER00008"/>
</dbReference>
<dbReference type="GO" id="GO:0004635">
    <property type="term" value="F:phosphoribosyl-AMP cyclohydrolase activity"/>
    <property type="evidence" value="ECO:0007669"/>
    <property type="project" value="UniProtKB-UniRule"/>
</dbReference>
<dbReference type="FunFam" id="3.10.20.810:FF:000001">
    <property type="entry name" value="Histidine biosynthesis bifunctional protein HisIE"/>
    <property type="match status" value="1"/>
</dbReference>
<dbReference type="HAMAP" id="MF_01021">
    <property type="entry name" value="HisI"/>
    <property type="match status" value="1"/>
</dbReference>
<feature type="binding site" evidence="11">
    <location>
        <position position="86"/>
    </location>
    <ligand>
        <name>Mg(2+)</name>
        <dbReference type="ChEBI" id="CHEBI:18420"/>
    </ligand>
</feature>
<feature type="binding site" evidence="11">
    <location>
        <position position="83"/>
    </location>
    <ligand>
        <name>Zn(2+)</name>
        <dbReference type="ChEBI" id="CHEBI:29105"/>
        <note>ligand shared between dimeric partners</note>
    </ligand>
</feature>
<evidence type="ECO:0000256" key="6">
    <source>
        <dbReference type="ARBA" id="ARBA00008299"/>
    </source>
</evidence>
<feature type="binding site" evidence="11">
    <location>
        <position position="99"/>
    </location>
    <ligand>
        <name>Zn(2+)</name>
        <dbReference type="ChEBI" id="CHEBI:29105"/>
        <note>ligand shared between dimeric partners</note>
    </ligand>
</feature>
<organism evidence="13 14">
    <name type="scientific">Sphingomonas populi</name>
    <dbReference type="NCBI Taxonomy" id="2484750"/>
    <lineage>
        <taxon>Bacteria</taxon>
        <taxon>Pseudomonadati</taxon>
        <taxon>Pseudomonadota</taxon>
        <taxon>Alphaproteobacteria</taxon>
        <taxon>Sphingomonadales</taxon>
        <taxon>Sphingomonadaceae</taxon>
        <taxon>Sphingomonas</taxon>
    </lineage>
</organism>
<dbReference type="GO" id="GO:0000287">
    <property type="term" value="F:magnesium ion binding"/>
    <property type="evidence" value="ECO:0007669"/>
    <property type="project" value="UniProtKB-UniRule"/>
</dbReference>
<evidence type="ECO:0000256" key="11">
    <source>
        <dbReference type="HAMAP-Rule" id="MF_01021"/>
    </source>
</evidence>
<comment type="pathway">
    <text evidence="4">Amino-acid biosynthesis; L-histidine biosynthesis; L-histidine from 5-phospho-alpha-D-ribose 1-diphosphate: step 2/9.</text>
</comment>
<comment type="similarity">
    <text evidence="6">In the N-terminal section; belongs to the PRA-CH family.</text>
</comment>
<dbReference type="Gene3D" id="3.10.20.810">
    <property type="entry name" value="Phosphoribosyl-AMP cyclohydrolase"/>
    <property type="match status" value="1"/>
</dbReference>
<comment type="caution">
    <text evidence="13">The sequence shown here is derived from an EMBL/GenBank/DDBJ whole genome shotgun (WGS) entry which is preliminary data.</text>
</comment>
<dbReference type="AlphaFoldDB" id="A0A4Q6Y9E3"/>
<dbReference type="InterPro" id="IPR026660">
    <property type="entry name" value="PRA-CH"/>
</dbReference>
<feature type="binding site" evidence="11">
    <location>
        <position position="84"/>
    </location>
    <ligand>
        <name>Mg(2+)</name>
        <dbReference type="ChEBI" id="CHEBI:18420"/>
    </ligand>
</feature>
<evidence type="ECO:0000256" key="9">
    <source>
        <dbReference type="ARBA" id="ARBA00022801"/>
    </source>
</evidence>
<evidence type="ECO:0000256" key="7">
    <source>
        <dbReference type="ARBA" id="ARBA00022490"/>
    </source>
</evidence>
<evidence type="ECO:0000256" key="1">
    <source>
        <dbReference type="ARBA" id="ARBA00000024"/>
    </source>
</evidence>
<sequence>MTDDRDTTLALNPKYDANGLITAVATDRASGDVLMLAHMNAEALAATLATREAHFWSRSRARLWKKGETSGHVLHVHDIRIDCDQDAVWLVVDPVGPACHTGQRSCFFRRIDGDRLILAE</sequence>